<name>A0A4Q9MHJ7_9APHY</name>
<feature type="compositionally biased region" description="Low complexity" evidence="3">
    <location>
        <begin position="675"/>
        <end position="684"/>
    </location>
</feature>
<feature type="compositionally biased region" description="Low complexity" evidence="3">
    <location>
        <begin position="38"/>
        <end position="65"/>
    </location>
</feature>
<keyword evidence="2" id="KW-0539">Nucleus</keyword>
<dbReference type="GO" id="GO:0008270">
    <property type="term" value="F:zinc ion binding"/>
    <property type="evidence" value="ECO:0007669"/>
    <property type="project" value="InterPro"/>
</dbReference>
<dbReference type="InterPro" id="IPR007219">
    <property type="entry name" value="XnlR_reg_dom"/>
</dbReference>
<dbReference type="PANTHER" id="PTHR31001">
    <property type="entry name" value="UNCHARACTERIZED TRANSCRIPTIONAL REGULATORY PROTEIN"/>
    <property type="match status" value="1"/>
</dbReference>
<feature type="domain" description="Xylanolytic transcriptional activator regulatory" evidence="4">
    <location>
        <begin position="284"/>
        <end position="357"/>
    </location>
</feature>
<accession>A0A4Q9MHJ7</accession>
<dbReference type="GO" id="GO:0006351">
    <property type="term" value="P:DNA-templated transcription"/>
    <property type="evidence" value="ECO:0007669"/>
    <property type="project" value="InterPro"/>
</dbReference>
<proteinExistence type="predicted"/>
<evidence type="ECO:0000256" key="1">
    <source>
        <dbReference type="ARBA" id="ARBA00004123"/>
    </source>
</evidence>
<dbReference type="CDD" id="cd12148">
    <property type="entry name" value="fungal_TF_MHR"/>
    <property type="match status" value="1"/>
</dbReference>
<dbReference type="AlphaFoldDB" id="A0A4Q9MHJ7"/>
<dbReference type="OrthoDB" id="424974at2759"/>
<feature type="region of interest" description="Disordered" evidence="3">
    <location>
        <begin position="705"/>
        <end position="725"/>
    </location>
</feature>
<evidence type="ECO:0000313" key="5">
    <source>
        <dbReference type="EMBL" id="TBU26845.1"/>
    </source>
</evidence>
<dbReference type="InterPro" id="IPR050613">
    <property type="entry name" value="Sec_Metabolite_Reg"/>
</dbReference>
<reference evidence="5" key="1">
    <citation type="submission" date="2019-01" db="EMBL/GenBank/DDBJ databases">
        <title>Draft genome sequences of three monokaryotic isolates of the white-rot basidiomycete fungus Dichomitus squalens.</title>
        <authorList>
            <consortium name="DOE Joint Genome Institute"/>
            <person name="Lopez S.C."/>
            <person name="Andreopoulos B."/>
            <person name="Pangilinan J."/>
            <person name="Lipzen A."/>
            <person name="Riley R."/>
            <person name="Ahrendt S."/>
            <person name="Ng V."/>
            <person name="Barry K."/>
            <person name="Daum C."/>
            <person name="Grigoriev I.V."/>
            <person name="Hilden K.S."/>
            <person name="Makela M.R."/>
            <person name="de Vries R.P."/>
        </authorList>
    </citation>
    <scope>NUCLEOTIDE SEQUENCE [LARGE SCALE GENOMIC DNA]</scope>
    <source>
        <strain evidence="5">OM18370.1</strain>
    </source>
</reference>
<gene>
    <name evidence="5" type="ORF">BD311DRAFT_846974</name>
</gene>
<dbReference type="Proteomes" id="UP000292957">
    <property type="component" value="Unassembled WGS sequence"/>
</dbReference>
<protein>
    <recommendedName>
        <fullName evidence="4">Xylanolytic transcriptional activator regulatory domain-containing protein</fullName>
    </recommendedName>
</protein>
<dbReference type="Pfam" id="PF04082">
    <property type="entry name" value="Fungal_trans"/>
    <property type="match status" value="1"/>
</dbReference>
<feature type="region of interest" description="Disordered" evidence="3">
    <location>
        <begin position="27"/>
        <end position="79"/>
    </location>
</feature>
<organism evidence="5">
    <name type="scientific">Dichomitus squalens</name>
    <dbReference type="NCBI Taxonomy" id="114155"/>
    <lineage>
        <taxon>Eukaryota</taxon>
        <taxon>Fungi</taxon>
        <taxon>Dikarya</taxon>
        <taxon>Basidiomycota</taxon>
        <taxon>Agaricomycotina</taxon>
        <taxon>Agaricomycetes</taxon>
        <taxon>Polyporales</taxon>
        <taxon>Polyporaceae</taxon>
        <taxon>Dichomitus</taxon>
    </lineage>
</organism>
<feature type="compositionally biased region" description="Polar residues" evidence="3">
    <location>
        <begin position="705"/>
        <end position="716"/>
    </location>
</feature>
<dbReference type="EMBL" id="ML143440">
    <property type="protein sequence ID" value="TBU26845.1"/>
    <property type="molecule type" value="Genomic_DNA"/>
</dbReference>
<evidence type="ECO:0000256" key="3">
    <source>
        <dbReference type="SAM" id="MobiDB-lite"/>
    </source>
</evidence>
<evidence type="ECO:0000259" key="4">
    <source>
        <dbReference type="SMART" id="SM00906"/>
    </source>
</evidence>
<sequence length="740" mass="82359">MSRIVVAMQELKEKIANLEAALRALSQGPHPLLREEATAPSSTSTETLASPSGSPSQASGSNGSQPSPPEESHSEEGEEEVLDAFGTLTLGTRGEARFFGQTSRTEYLIHAPERLGPTGNFLTLPRLTQVTVDEACKELDVFCTNEQVAEELLSCMPTMEQALRLCDIYFENSKFLWYPLPREYVYTEIVLFIYQPPTGDYCHVTKKHALSLLFMIFALATLYDLTMPPYSAEAMEYYLLARIALRWAPPTYDTTLAAIQSLLYMAQYLEMSDCEPAHTGSHKAWVQTRHICTLGYSVHVSGCKWQLDDVAIAKRARVFWQLFAQDTWLSFGFGRPPSINLAFVDCDIPKPEEIMSQNGTNWSTEFHVWSWQFSKVLHNVMTTAFAATSPTYAKIIELDKRIRDFPDPPCILPPTGPSSPNASDNITRTMQSLLVTLSKDTTHLNLHRPYLSQALKDSPEDPLRHKYGASVMIIYRSAWRILNALQSAYRTASGITTRISLPWSHSLACAILLCLMITRAPTSALANPALVELDKICELFEEAANSSQIATNNIHVLRKLRKQAHAAITKVMAEDAALVNSELDRLGGRTQLIRTVGERRLVYCSAVRFGNYELLTRQKEMSVFETQPNPNGYVQGFVSRDQRTDDPLPNPPPYDTDEFNFYFSGGQAQPPPPGQVQQQHAPGASAQMPSGHNIDWIQSFLESTAAPPQSQTQVQAATEPVPTSAEMDATWQALVAQLGI</sequence>
<feature type="region of interest" description="Disordered" evidence="3">
    <location>
        <begin position="626"/>
        <end position="691"/>
    </location>
</feature>
<dbReference type="SMART" id="SM00906">
    <property type="entry name" value="Fungal_trans"/>
    <property type="match status" value="1"/>
</dbReference>
<comment type="subcellular location">
    <subcellularLocation>
        <location evidence="1">Nucleus</location>
    </subcellularLocation>
</comment>
<dbReference type="GO" id="GO:0003677">
    <property type="term" value="F:DNA binding"/>
    <property type="evidence" value="ECO:0007669"/>
    <property type="project" value="InterPro"/>
</dbReference>
<evidence type="ECO:0000256" key="2">
    <source>
        <dbReference type="ARBA" id="ARBA00023242"/>
    </source>
</evidence>
<dbReference type="GO" id="GO:0005634">
    <property type="term" value="C:nucleus"/>
    <property type="evidence" value="ECO:0007669"/>
    <property type="project" value="UniProtKB-SubCell"/>
</dbReference>